<accession>A0A4V6WQN9</accession>
<dbReference type="AlphaFoldDB" id="A0A4V6WQN9"/>
<proteinExistence type="predicted"/>
<dbReference type="EMBL" id="SSMQ01000036">
    <property type="protein sequence ID" value="TKD02046.1"/>
    <property type="molecule type" value="Genomic_DNA"/>
</dbReference>
<sequence length="122" mass="13040">MPSPDTAPPSHGACTPHADQAPSAARSPGHGGPERRRRALPISEVSAGMLVRRVDVRPADVVFLKGILEASEGLGTLFAERGGELVVAVPPDREKDLVELLDDLVREIDARVHPEVEAGRDR</sequence>
<name>A0A4V6WQN9_9BACT</name>
<reference evidence="2 3" key="1">
    <citation type="submission" date="2019-04" db="EMBL/GenBank/DDBJ databases">
        <authorList>
            <person name="Li Y."/>
            <person name="Wang J."/>
        </authorList>
    </citation>
    <scope>NUCLEOTIDE SEQUENCE [LARGE SCALE GENOMIC DNA]</scope>
    <source>
        <strain evidence="2 3">DSM 14668</strain>
    </source>
</reference>
<evidence type="ECO:0000256" key="1">
    <source>
        <dbReference type="SAM" id="MobiDB-lite"/>
    </source>
</evidence>
<evidence type="ECO:0000313" key="3">
    <source>
        <dbReference type="Proteomes" id="UP000309215"/>
    </source>
</evidence>
<dbReference type="Pfam" id="PF16256">
    <property type="entry name" value="DUF4911"/>
    <property type="match status" value="1"/>
</dbReference>
<dbReference type="Proteomes" id="UP000309215">
    <property type="component" value="Unassembled WGS sequence"/>
</dbReference>
<protein>
    <submittedName>
        <fullName evidence="2">DUF4911 domain-containing protein</fullName>
    </submittedName>
</protein>
<organism evidence="2 3">
    <name type="scientific">Polyangium fumosum</name>
    <dbReference type="NCBI Taxonomy" id="889272"/>
    <lineage>
        <taxon>Bacteria</taxon>
        <taxon>Pseudomonadati</taxon>
        <taxon>Myxococcota</taxon>
        <taxon>Polyangia</taxon>
        <taxon>Polyangiales</taxon>
        <taxon>Polyangiaceae</taxon>
        <taxon>Polyangium</taxon>
    </lineage>
</organism>
<evidence type="ECO:0000313" key="2">
    <source>
        <dbReference type="EMBL" id="TKD02046.1"/>
    </source>
</evidence>
<dbReference type="InterPro" id="IPR032587">
    <property type="entry name" value="DUF4911"/>
</dbReference>
<feature type="region of interest" description="Disordered" evidence="1">
    <location>
        <begin position="1"/>
        <end position="41"/>
    </location>
</feature>
<keyword evidence="3" id="KW-1185">Reference proteome</keyword>
<comment type="caution">
    <text evidence="2">The sequence shown here is derived from an EMBL/GenBank/DDBJ whole genome shotgun (WGS) entry which is preliminary data.</text>
</comment>
<gene>
    <name evidence="2" type="ORF">E8A74_29725</name>
</gene>
<dbReference type="OrthoDB" id="5523909at2"/>